<feature type="domain" description="RNase H type-1" evidence="1">
    <location>
        <begin position="228"/>
        <end position="301"/>
    </location>
</feature>
<accession>A0A803PA62</accession>
<dbReference type="PANTHER" id="PTHR47074:SF11">
    <property type="entry name" value="REVERSE TRANSCRIPTASE-LIKE PROTEIN"/>
    <property type="match status" value="1"/>
</dbReference>
<dbReference type="PANTHER" id="PTHR47074">
    <property type="entry name" value="BNAC02G40300D PROTEIN"/>
    <property type="match status" value="1"/>
</dbReference>
<dbReference type="Pfam" id="PF13456">
    <property type="entry name" value="RVT_3"/>
    <property type="match status" value="1"/>
</dbReference>
<name>A0A803PA62_CANSA</name>
<dbReference type="Gramene" id="evm.model.03.732">
    <property type="protein sequence ID" value="cds.evm.model.03.732"/>
    <property type="gene ID" value="evm.TU.03.732"/>
</dbReference>
<dbReference type="Proteomes" id="UP000596661">
    <property type="component" value="Chromosome 3"/>
</dbReference>
<dbReference type="InterPro" id="IPR052929">
    <property type="entry name" value="RNase_H-like_EbsB-rel"/>
</dbReference>
<protein>
    <recommendedName>
        <fullName evidence="1">RNase H type-1 domain-containing protein</fullName>
    </recommendedName>
</protein>
<evidence type="ECO:0000259" key="1">
    <source>
        <dbReference type="Pfam" id="PF13456"/>
    </source>
</evidence>
<dbReference type="InterPro" id="IPR002156">
    <property type="entry name" value="RNaseH_domain"/>
</dbReference>
<sequence length="312" mass="34540">MEEKFSKVILCKAFPEDSMRVLDLLHKFEEASSPQVNLEKSNVFFSANVAGTSRLDLCNVLQIAGASKHGFLKDRIRKRVQDWDGKLLSYAGKEVLIKTVAQSLPTLSKAHYFLKGNFLSASLGNNPSFLWKCVFESHELLKSGVRWAIGSGGKVGRLLLLIFEDGLIKFCKGVVIESVGRLFVVLGVVEGSKRFGLKPKPQENTSKVTIDVAIFCDRAAFDYDIVDQDSQGELVMAQSDNFAGIGAFDLAEAIGIKEALSWIKIQSWQKVELESDCLVVVQAIRNSLSMLSSFRVIIEDCFDTYALQEAIA</sequence>
<proteinExistence type="predicted"/>
<dbReference type="GO" id="GO:0003676">
    <property type="term" value="F:nucleic acid binding"/>
    <property type="evidence" value="ECO:0007669"/>
    <property type="project" value="InterPro"/>
</dbReference>
<reference evidence="2" key="2">
    <citation type="submission" date="2021-03" db="UniProtKB">
        <authorList>
            <consortium name="EnsemblPlants"/>
        </authorList>
    </citation>
    <scope>IDENTIFICATION</scope>
</reference>
<organism evidence="2 3">
    <name type="scientific">Cannabis sativa</name>
    <name type="common">Hemp</name>
    <name type="synonym">Marijuana</name>
    <dbReference type="NCBI Taxonomy" id="3483"/>
    <lineage>
        <taxon>Eukaryota</taxon>
        <taxon>Viridiplantae</taxon>
        <taxon>Streptophyta</taxon>
        <taxon>Embryophyta</taxon>
        <taxon>Tracheophyta</taxon>
        <taxon>Spermatophyta</taxon>
        <taxon>Magnoliopsida</taxon>
        <taxon>eudicotyledons</taxon>
        <taxon>Gunneridae</taxon>
        <taxon>Pentapetalae</taxon>
        <taxon>rosids</taxon>
        <taxon>fabids</taxon>
        <taxon>Rosales</taxon>
        <taxon>Cannabaceae</taxon>
        <taxon>Cannabis</taxon>
    </lineage>
</organism>
<reference evidence="2" key="1">
    <citation type="submission" date="2018-11" db="EMBL/GenBank/DDBJ databases">
        <authorList>
            <person name="Grassa J C."/>
        </authorList>
    </citation>
    <scope>NUCLEOTIDE SEQUENCE [LARGE SCALE GENOMIC DNA]</scope>
</reference>
<dbReference type="EMBL" id="UZAU01000266">
    <property type="status" value="NOT_ANNOTATED_CDS"/>
    <property type="molecule type" value="Genomic_DNA"/>
</dbReference>
<dbReference type="EnsemblPlants" id="evm.model.03.732">
    <property type="protein sequence ID" value="cds.evm.model.03.732"/>
    <property type="gene ID" value="evm.TU.03.732"/>
</dbReference>
<evidence type="ECO:0000313" key="3">
    <source>
        <dbReference type="Proteomes" id="UP000596661"/>
    </source>
</evidence>
<dbReference type="AlphaFoldDB" id="A0A803PA62"/>
<keyword evidence="3" id="KW-1185">Reference proteome</keyword>
<dbReference type="GO" id="GO:0004523">
    <property type="term" value="F:RNA-DNA hybrid ribonuclease activity"/>
    <property type="evidence" value="ECO:0007669"/>
    <property type="project" value="InterPro"/>
</dbReference>
<evidence type="ECO:0000313" key="2">
    <source>
        <dbReference type="EnsemblPlants" id="cds.evm.model.03.732"/>
    </source>
</evidence>